<dbReference type="GO" id="GO:0003700">
    <property type="term" value="F:DNA-binding transcription factor activity"/>
    <property type="evidence" value="ECO:0007669"/>
    <property type="project" value="TreeGrafter"/>
</dbReference>
<gene>
    <name evidence="1" type="ORF">Ga0061079_11522</name>
</gene>
<dbReference type="EMBL" id="FCOR01000015">
    <property type="protein sequence ID" value="CVK17056.1"/>
    <property type="molecule type" value="Genomic_DNA"/>
</dbReference>
<dbReference type="AlphaFoldDB" id="A0A0X3ARP4"/>
<proteinExistence type="predicted"/>
<dbReference type="GO" id="GO:0005829">
    <property type="term" value="C:cytosol"/>
    <property type="evidence" value="ECO:0007669"/>
    <property type="project" value="TreeGrafter"/>
</dbReference>
<dbReference type="RefSeq" id="WP_055426230.1">
    <property type="nucleotide sequence ID" value="NZ_FCOR01000015.1"/>
</dbReference>
<dbReference type="Proteomes" id="UP000182761">
    <property type="component" value="Unassembled WGS sequence"/>
</dbReference>
<dbReference type="InterPro" id="IPR036390">
    <property type="entry name" value="WH_DNA-bd_sf"/>
</dbReference>
<sequence>MFSKTSEYAIKIMIYLSANSTVDNLRQVKEVSEALNTPGPFTAKILQQLVKAGLLLSMKGKYGGFTLSRELRDIKISDIVIAVDGEKSINRCLLGLKDCSSENPCPLHHKFYRIKDDFKKYVLDSTLEV</sequence>
<evidence type="ECO:0000313" key="1">
    <source>
        <dbReference type="EMBL" id="CVK17056.1"/>
    </source>
</evidence>
<dbReference type="SUPFAM" id="SSF46785">
    <property type="entry name" value="Winged helix' DNA-binding domain"/>
    <property type="match status" value="1"/>
</dbReference>
<organism evidence="1 2">
    <name type="scientific">Apibacter mensalis</name>
    <dbReference type="NCBI Taxonomy" id="1586267"/>
    <lineage>
        <taxon>Bacteria</taxon>
        <taxon>Pseudomonadati</taxon>
        <taxon>Bacteroidota</taxon>
        <taxon>Flavobacteriia</taxon>
        <taxon>Flavobacteriales</taxon>
        <taxon>Weeksellaceae</taxon>
        <taxon>Apibacter</taxon>
    </lineage>
</organism>
<evidence type="ECO:0000313" key="2">
    <source>
        <dbReference type="Proteomes" id="UP000182761"/>
    </source>
</evidence>
<dbReference type="PROSITE" id="PS51197">
    <property type="entry name" value="HTH_RRF2_2"/>
    <property type="match status" value="1"/>
</dbReference>
<dbReference type="InterPro" id="IPR036388">
    <property type="entry name" value="WH-like_DNA-bd_sf"/>
</dbReference>
<dbReference type="Pfam" id="PF02082">
    <property type="entry name" value="Rrf2"/>
    <property type="match status" value="1"/>
</dbReference>
<dbReference type="InterPro" id="IPR030489">
    <property type="entry name" value="TR_Rrf2-type_CS"/>
</dbReference>
<dbReference type="STRING" id="1586267.GCA_001418685_01925"/>
<dbReference type="NCBIfam" id="TIGR00738">
    <property type="entry name" value="rrf2_super"/>
    <property type="match status" value="1"/>
</dbReference>
<dbReference type="OrthoDB" id="9808360at2"/>
<dbReference type="InterPro" id="IPR000944">
    <property type="entry name" value="Tscrpt_reg_Rrf2"/>
</dbReference>
<dbReference type="PANTHER" id="PTHR33221">
    <property type="entry name" value="WINGED HELIX-TURN-HELIX TRANSCRIPTIONAL REGULATOR, RRF2 FAMILY"/>
    <property type="match status" value="1"/>
</dbReference>
<protein>
    <submittedName>
        <fullName evidence="1">Transcriptional regulator, BadM/Rrf2 family</fullName>
    </submittedName>
</protein>
<keyword evidence="2" id="KW-1185">Reference proteome</keyword>
<dbReference type="PANTHER" id="PTHR33221:SF2">
    <property type="entry name" value="TRANSCRIPTIONAL REGULATOR"/>
    <property type="match status" value="1"/>
</dbReference>
<dbReference type="Gene3D" id="1.10.10.10">
    <property type="entry name" value="Winged helix-like DNA-binding domain superfamily/Winged helix DNA-binding domain"/>
    <property type="match status" value="1"/>
</dbReference>
<reference evidence="1 2" key="1">
    <citation type="submission" date="2016-01" db="EMBL/GenBank/DDBJ databases">
        <authorList>
            <person name="McClelland M."/>
            <person name="Jain A."/>
            <person name="Saraogi P."/>
            <person name="Mendelson R."/>
            <person name="Westerman R."/>
            <person name="SanMiguel P."/>
            <person name="Csonka L."/>
        </authorList>
    </citation>
    <scope>NUCLEOTIDE SEQUENCE [LARGE SCALE GENOMIC DNA]</scope>
    <source>
        <strain evidence="1 2">R-53146</strain>
    </source>
</reference>
<name>A0A0X3ARP4_9FLAO</name>
<dbReference type="PROSITE" id="PS01332">
    <property type="entry name" value="HTH_RRF2_1"/>
    <property type="match status" value="1"/>
</dbReference>
<accession>A0A0X3ARP4</accession>